<dbReference type="Proteomes" id="UP000265520">
    <property type="component" value="Unassembled WGS sequence"/>
</dbReference>
<keyword evidence="3" id="KW-0430">Lectin</keyword>
<dbReference type="AlphaFoldDB" id="A0A392P073"/>
<reference evidence="3 4" key="1">
    <citation type="journal article" date="2018" name="Front. Plant Sci.">
        <title>Red Clover (Trifolium pratense) and Zigzag Clover (T. medium) - A Picture of Genomic Similarities and Differences.</title>
        <authorList>
            <person name="Dluhosova J."/>
            <person name="Istvanek J."/>
            <person name="Nedelnik J."/>
            <person name="Repkova J."/>
        </authorList>
    </citation>
    <scope>NUCLEOTIDE SEQUENCE [LARGE SCALE GENOMIC DNA]</scope>
    <source>
        <strain evidence="4">cv. 10/8</strain>
        <tissue evidence="3">Leaf</tissue>
    </source>
</reference>
<dbReference type="Gene3D" id="1.10.510.10">
    <property type="entry name" value="Transferase(Phosphotransferase) domain 1"/>
    <property type="match status" value="1"/>
</dbReference>
<feature type="non-terminal residue" evidence="3">
    <location>
        <position position="1"/>
    </location>
</feature>
<proteinExistence type="predicted"/>
<protein>
    <submittedName>
        <fullName evidence="3">L-type lectin-domain receptor kinase IV.2-like protein</fullName>
    </submittedName>
</protein>
<accession>A0A392P073</accession>
<evidence type="ECO:0000256" key="2">
    <source>
        <dbReference type="ARBA" id="ARBA00022840"/>
    </source>
</evidence>
<evidence type="ECO:0000256" key="1">
    <source>
        <dbReference type="ARBA" id="ARBA00022741"/>
    </source>
</evidence>
<sequence>DFGLSRLYDHGTDPQTTHVVGTLGYLAPEHTRTGEIIEAKDVNLGVDYVVEEVELVLKLGLLCSHCEALARPSMRQVLRYLERDLALPDLSFLSLSSMGLTSGQCENFQDFGMSYASSSMDRPFSHTSSIAESLLSGGR</sequence>
<dbReference type="GO" id="GO:0016301">
    <property type="term" value="F:kinase activity"/>
    <property type="evidence" value="ECO:0007669"/>
    <property type="project" value="UniProtKB-KW"/>
</dbReference>
<dbReference type="InterPro" id="IPR011009">
    <property type="entry name" value="Kinase-like_dom_sf"/>
</dbReference>
<comment type="caution">
    <text evidence="3">The sequence shown here is derived from an EMBL/GenBank/DDBJ whole genome shotgun (WGS) entry which is preliminary data.</text>
</comment>
<dbReference type="GO" id="GO:0005524">
    <property type="term" value="F:ATP binding"/>
    <property type="evidence" value="ECO:0007669"/>
    <property type="project" value="UniProtKB-KW"/>
</dbReference>
<dbReference type="SUPFAM" id="SSF56112">
    <property type="entry name" value="Protein kinase-like (PK-like)"/>
    <property type="match status" value="1"/>
</dbReference>
<keyword evidence="3" id="KW-0808">Transferase</keyword>
<keyword evidence="1" id="KW-0547">Nucleotide-binding</keyword>
<keyword evidence="4" id="KW-1185">Reference proteome</keyword>
<keyword evidence="2" id="KW-0067">ATP-binding</keyword>
<name>A0A392P073_9FABA</name>
<dbReference type="InterPro" id="IPR050528">
    <property type="entry name" value="L-type_Lectin-RKs"/>
</dbReference>
<evidence type="ECO:0000313" key="3">
    <source>
        <dbReference type="EMBL" id="MCI05104.1"/>
    </source>
</evidence>
<organism evidence="3 4">
    <name type="scientific">Trifolium medium</name>
    <dbReference type="NCBI Taxonomy" id="97028"/>
    <lineage>
        <taxon>Eukaryota</taxon>
        <taxon>Viridiplantae</taxon>
        <taxon>Streptophyta</taxon>
        <taxon>Embryophyta</taxon>
        <taxon>Tracheophyta</taxon>
        <taxon>Spermatophyta</taxon>
        <taxon>Magnoliopsida</taxon>
        <taxon>eudicotyledons</taxon>
        <taxon>Gunneridae</taxon>
        <taxon>Pentapetalae</taxon>
        <taxon>rosids</taxon>
        <taxon>fabids</taxon>
        <taxon>Fabales</taxon>
        <taxon>Fabaceae</taxon>
        <taxon>Papilionoideae</taxon>
        <taxon>50 kb inversion clade</taxon>
        <taxon>NPAAA clade</taxon>
        <taxon>Hologalegina</taxon>
        <taxon>IRL clade</taxon>
        <taxon>Trifolieae</taxon>
        <taxon>Trifolium</taxon>
    </lineage>
</organism>
<dbReference type="PANTHER" id="PTHR27007">
    <property type="match status" value="1"/>
</dbReference>
<dbReference type="GO" id="GO:0030246">
    <property type="term" value="F:carbohydrate binding"/>
    <property type="evidence" value="ECO:0007669"/>
    <property type="project" value="UniProtKB-KW"/>
</dbReference>
<dbReference type="EMBL" id="LXQA010057530">
    <property type="protein sequence ID" value="MCI05104.1"/>
    <property type="molecule type" value="Genomic_DNA"/>
</dbReference>
<keyword evidence="3" id="KW-0675">Receptor</keyword>
<evidence type="ECO:0000313" key="4">
    <source>
        <dbReference type="Proteomes" id="UP000265520"/>
    </source>
</evidence>
<keyword evidence="3" id="KW-0418">Kinase</keyword>